<dbReference type="SUPFAM" id="SSF51905">
    <property type="entry name" value="FAD/NAD(P)-binding domain"/>
    <property type="match status" value="2"/>
</dbReference>
<evidence type="ECO:0000256" key="3">
    <source>
        <dbReference type="ARBA" id="ARBA00023002"/>
    </source>
</evidence>
<organism evidence="4 5">
    <name type="scientific">Phenylobacterium haematophilum</name>
    <dbReference type="NCBI Taxonomy" id="98513"/>
    <lineage>
        <taxon>Bacteria</taxon>
        <taxon>Pseudomonadati</taxon>
        <taxon>Pseudomonadota</taxon>
        <taxon>Alphaproteobacteria</taxon>
        <taxon>Caulobacterales</taxon>
        <taxon>Caulobacteraceae</taxon>
        <taxon>Phenylobacterium</taxon>
    </lineage>
</organism>
<keyword evidence="5" id="KW-1185">Reference proteome</keyword>
<reference evidence="4 5" key="1">
    <citation type="submission" date="2020-08" db="EMBL/GenBank/DDBJ databases">
        <title>Genomic Encyclopedia of Type Strains, Phase IV (KMG-IV): sequencing the most valuable type-strain genomes for metagenomic binning, comparative biology and taxonomic classification.</title>
        <authorList>
            <person name="Goeker M."/>
        </authorList>
    </citation>
    <scope>NUCLEOTIDE SEQUENCE [LARGE SCALE GENOMIC DNA]</scope>
    <source>
        <strain evidence="4 5">DSM 21793</strain>
    </source>
</reference>
<dbReference type="Proteomes" id="UP000530564">
    <property type="component" value="Unassembled WGS sequence"/>
</dbReference>
<gene>
    <name evidence="4" type="ORF">GGQ61_004234</name>
</gene>
<evidence type="ECO:0000256" key="1">
    <source>
        <dbReference type="ARBA" id="ARBA00022630"/>
    </source>
</evidence>
<keyword evidence="1" id="KW-0285">Flavoprotein</keyword>
<dbReference type="InterPro" id="IPR036188">
    <property type="entry name" value="FAD/NAD-bd_sf"/>
</dbReference>
<comment type="caution">
    <text evidence="4">The sequence shown here is derived from an EMBL/GenBank/DDBJ whole genome shotgun (WGS) entry which is preliminary data.</text>
</comment>
<dbReference type="RefSeq" id="WP_183776994.1">
    <property type="nucleotide sequence ID" value="NZ_JACIDK010000012.1"/>
</dbReference>
<evidence type="ECO:0000313" key="4">
    <source>
        <dbReference type="EMBL" id="MBB3893489.1"/>
    </source>
</evidence>
<dbReference type="GO" id="GO:0004499">
    <property type="term" value="F:N,N-dimethylaniline monooxygenase activity"/>
    <property type="evidence" value="ECO:0007669"/>
    <property type="project" value="InterPro"/>
</dbReference>
<dbReference type="AlphaFoldDB" id="A0A840A684"/>
<dbReference type="PANTHER" id="PTHR42877:SF4">
    <property type="entry name" value="FAD_NAD(P)-BINDING DOMAIN-CONTAINING PROTEIN-RELATED"/>
    <property type="match status" value="1"/>
</dbReference>
<dbReference type="InterPro" id="IPR020946">
    <property type="entry name" value="Flavin_mOase-like"/>
</dbReference>
<keyword evidence="2" id="KW-0274">FAD</keyword>
<dbReference type="PANTHER" id="PTHR42877">
    <property type="entry name" value="L-ORNITHINE N(5)-MONOOXYGENASE-RELATED"/>
    <property type="match status" value="1"/>
</dbReference>
<dbReference type="Pfam" id="PF00743">
    <property type="entry name" value="FMO-like"/>
    <property type="match status" value="1"/>
</dbReference>
<accession>A0A840A684</accession>
<name>A0A840A684_9CAUL</name>
<evidence type="ECO:0000256" key="2">
    <source>
        <dbReference type="ARBA" id="ARBA00022827"/>
    </source>
</evidence>
<proteinExistence type="predicted"/>
<dbReference type="GO" id="GO:0050661">
    <property type="term" value="F:NADP binding"/>
    <property type="evidence" value="ECO:0007669"/>
    <property type="project" value="InterPro"/>
</dbReference>
<keyword evidence="3" id="KW-0560">Oxidoreductase</keyword>
<protein>
    <submittedName>
        <fullName evidence="4">Cation diffusion facilitator CzcD-associated flavoprotein CzcO</fullName>
    </submittedName>
</protein>
<dbReference type="GO" id="GO:0050660">
    <property type="term" value="F:flavin adenine dinucleotide binding"/>
    <property type="evidence" value="ECO:0007669"/>
    <property type="project" value="InterPro"/>
</dbReference>
<dbReference type="Gene3D" id="3.50.50.60">
    <property type="entry name" value="FAD/NAD(P)-binding domain"/>
    <property type="match status" value="3"/>
</dbReference>
<sequence>MSADVKVAVLGAGFAGLCMGLRLKAQGESSFLILEKADRVGGTWRENVYPGAGCDIPSHLYSYSFAPNPDWPEVYSAQPDILGYIEGVVDRHRLAPHIRFGAEVTGAAWNEAAGLWSIALADGSSLTADAFVTAWGQLNRPKLPPIEGRDSFAGPAFHSARWDAAVDLAGKRVAVIGNGASAIQFVPEVAKVAGRLTLFQRSPNWIVPRMNRPYSHEEKAQFRARPELMQMVRHEIFHMAEDRLIARRNGTAPVEEVPIPLAHLHAQVADPELRAKLTPDYEVGCKRVLISNDFYPALTRPNVELVVDAIARMTPQGVVDATGRLHEADVVIYATGFETKSFAGETAISGLGGVTLAQAWKSGPEAYLGITVAGFPILFMLYGPNTNLGHNSIIYMIEAQVGYVLEALAQARPLAVRPAAQSAYNEQIQAELARTPWAGSCTSWYKTPEGKILNNWPGSAQAYAEAVGRFDAAAYEPARAAEPAE</sequence>
<dbReference type="InterPro" id="IPR051209">
    <property type="entry name" value="FAD-bind_Monooxygenase_sf"/>
</dbReference>
<evidence type="ECO:0000313" key="5">
    <source>
        <dbReference type="Proteomes" id="UP000530564"/>
    </source>
</evidence>
<dbReference type="EMBL" id="JACIDK010000012">
    <property type="protein sequence ID" value="MBB3893489.1"/>
    <property type="molecule type" value="Genomic_DNA"/>
</dbReference>